<proteinExistence type="inferred from homology"/>
<evidence type="ECO:0000256" key="11">
    <source>
        <dbReference type="ARBA" id="ARBA00023034"/>
    </source>
</evidence>
<dbReference type="PROSITE" id="PS00131">
    <property type="entry name" value="CARBOXYPEPT_SER_SER"/>
    <property type="match status" value="1"/>
</dbReference>
<dbReference type="Gene3D" id="3.40.50.1820">
    <property type="entry name" value="alpha/beta hydrolase"/>
    <property type="match status" value="1"/>
</dbReference>
<sequence>MNFSLFTYLFQVIWQTPHILLFPKENFSRTSQFEVNSLPDSPTLPPSWAGRLAVPSAGQGIWFNGGPGCSSLIGLMTGNGPISFDGNSTKLIRNPNSWTKLGHVLYIDQPVGTGFSTAGRFARTNDQVTTDFVRWLHTFYTYFPHLQAKKVHMMGESYAGIYVPYFANAIVNGTYALPLDLRSISIGDGSWAMRQQCPPSPWAPTCTRIPEDILSAFAAADQICGFDAVMEKAHVYPPEGKIHIPGNPQNINYHHRRDVADILNGSCDIYPSTPSAVLDSIRNSSCYGPCSTYSTAVDYMTAASTMGTGPPCFDVYDITHNCSSVIPLPLLEQYFSRSDVQAALHVKNSGSFTACSPDIMMSLLSGPEVVPPAYGLLGSLVTEHNLSLHIYNGELDMLINHLGTELSIQNMTWGGAQGFSKKPTQVFFTDDAAPMTGTKESKESGERVGTWGSERGLSYHLFEGAGIVCLRPSSGRCFLLCGML</sequence>
<evidence type="ECO:0000256" key="9">
    <source>
        <dbReference type="ARBA" id="ARBA00022801"/>
    </source>
</evidence>
<keyword evidence="7" id="KW-0053">Apoptosis</keyword>
<dbReference type="SUPFAM" id="SSF53474">
    <property type="entry name" value="alpha/beta-Hydrolases"/>
    <property type="match status" value="1"/>
</dbReference>
<dbReference type="GO" id="GO:0017000">
    <property type="term" value="P:antibiotic biosynthetic process"/>
    <property type="evidence" value="ECO:0007669"/>
    <property type="project" value="UniProtKB-ARBA"/>
</dbReference>
<dbReference type="OrthoDB" id="443318at2759"/>
<evidence type="ECO:0000256" key="8">
    <source>
        <dbReference type="ARBA" id="ARBA00022729"/>
    </source>
</evidence>
<comment type="caution">
    <text evidence="16">The sequence shown here is derived from an EMBL/GenBank/DDBJ whole genome shotgun (WGS) entry which is preliminary data.</text>
</comment>
<evidence type="ECO:0000256" key="1">
    <source>
        <dbReference type="ARBA" id="ARBA00001003"/>
    </source>
</evidence>
<dbReference type="Pfam" id="PF00450">
    <property type="entry name" value="Peptidase_S10"/>
    <property type="match status" value="1"/>
</dbReference>
<dbReference type="GO" id="GO:0005802">
    <property type="term" value="C:trans-Golgi network"/>
    <property type="evidence" value="ECO:0007669"/>
    <property type="project" value="TreeGrafter"/>
</dbReference>
<gene>
    <name evidence="16" type="ORF">N7468_005405</name>
</gene>
<evidence type="ECO:0000256" key="15">
    <source>
        <dbReference type="RuleBase" id="RU361156"/>
    </source>
</evidence>
<dbReference type="InterPro" id="IPR029058">
    <property type="entry name" value="AB_hydrolase_fold"/>
</dbReference>
<evidence type="ECO:0000256" key="14">
    <source>
        <dbReference type="ARBA" id="ARBA00037042"/>
    </source>
</evidence>
<comment type="similarity">
    <text evidence="3 15">Belongs to the peptidase S10 family.</text>
</comment>
<keyword evidence="11" id="KW-0333">Golgi apparatus</keyword>
<dbReference type="InterPro" id="IPR001563">
    <property type="entry name" value="Peptidase_S10"/>
</dbReference>
<evidence type="ECO:0000256" key="7">
    <source>
        <dbReference type="ARBA" id="ARBA00022703"/>
    </source>
</evidence>
<keyword evidence="13" id="KW-0325">Glycoprotein</keyword>
<dbReference type="GO" id="GO:0006508">
    <property type="term" value="P:proteolysis"/>
    <property type="evidence" value="ECO:0007669"/>
    <property type="project" value="UniProtKB-KW"/>
</dbReference>
<dbReference type="EMBL" id="JAPQKS010000004">
    <property type="protein sequence ID" value="KAJ5232449.1"/>
    <property type="molecule type" value="Genomic_DNA"/>
</dbReference>
<dbReference type="RefSeq" id="XP_058330442.1">
    <property type="nucleotide sequence ID" value="XM_058474702.1"/>
</dbReference>
<reference evidence="16" key="2">
    <citation type="journal article" date="2023" name="IMA Fungus">
        <title>Comparative genomic study of the Penicillium genus elucidates a diverse pangenome and 15 lateral gene transfer events.</title>
        <authorList>
            <person name="Petersen C."/>
            <person name="Sorensen T."/>
            <person name="Nielsen M.R."/>
            <person name="Sondergaard T.E."/>
            <person name="Sorensen J.L."/>
            <person name="Fitzpatrick D.A."/>
            <person name="Frisvad J.C."/>
            <person name="Nielsen K.L."/>
        </authorList>
    </citation>
    <scope>NUCLEOTIDE SEQUENCE</scope>
    <source>
        <strain evidence="16">IBT 19713</strain>
    </source>
</reference>
<keyword evidence="4 15" id="KW-0121">Carboxypeptidase</keyword>
<dbReference type="PANTHER" id="PTHR11802:SF190">
    <property type="entry name" value="PHEROMONE-PROCESSING CARBOXYPEPTIDASE KEX1"/>
    <property type="match status" value="1"/>
</dbReference>
<dbReference type="EC" id="3.4.16.-" evidence="15"/>
<dbReference type="GO" id="GO:0072330">
    <property type="term" value="P:monocarboxylic acid biosynthetic process"/>
    <property type="evidence" value="ECO:0007669"/>
    <property type="project" value="UniProtKB-ARBA"/>
</dbReference>
<evidence type="ECO:0000256" key="4">
    <source>
        <dbReference type="ARBA" id="ARBA00022645"/>
    </source>
</evidence>
<dbReference type="PRINTS" id="PR00724">
    <property type="entry name" value="CRBOXYPTASEC"/>
</dbReference>
<keyword evidence="6" id="KW-0812">Transmembrane</keyword>
<dbReference type="Proteomes" id="UP001150941">
    <property type="component" value="Unassembled WGS sequence"/>
</dbReference>
<reference evidence="16" key="1">
    <citation type="submission" date="2022-11" db="EMBL/GenBank/DDBJ databases">
        <authorList>
            <person name="Petersen C."/>
        </authorList>
    </citation>
    <scope>NUCLEOTIDE SEQUENCE</scope>
    <source>
        <strain evidence="16">IBT 19713</strain>
    </source>
</reference>
<keyword evidence="17" id="KW-1185">Reference proteome</keyword>
<comment type="subcellular location">
    <subcellularLocation>
        <location evidence="2">Golgi apparatus</location>
        <location evidence="2">trans-Golgi network membrane</location>
        <topology evidence="2">Single-pass type I membrane protein</topology>
    </subcellularLocation>
</comment>
<keyword evidence="8" id="KW-0732">Signal</keyword>
<comment type="function">
    <text evidence="14">Protease with a carboxypeptidase B-like function involved in the C-terminal processing of the lysine and arginine residues from protein precursors. Promotes cell fusion and is involved in the programmed cell death.</text>
</comment>
<evidence type="ECO:0000313" key="17">
    <source>
        <dbReference type="Proteomes" id="UP001150941"/>
    </source>
</evidence>
<keyword evidence="9 15" id="KW-0378">Hydrolase</keyword>
<keyword evidence="5 15" id="KW-0645">Protease</keyword>
<protein>
    <recommendedName>
        <fullName evidence="15">Carboxypeptidase</fullName>
        <ecNumber evidence="15">3.4.16.-</ecNumber>
    </recommendedName>
</protein>
<dbReference type="PANTHER" id="PTHR11802">
    <property type="entry name" value="SERINE PROTEASE FAMILY S10 SERINE CARBOXYPEPTIDASE"/>
    <property type="match status" value="1"/>
</dbReference>
<evidence type="ECO:0000256" key="12">
    <source>
        <dbReference type="ARBA" id="ARBA00023136"/>
    </source>
</evidence>
<evidence type="ECO:0000256" key="5">
    <source>
        <dbReference type="ARBA" id="ARBA00022670"/>
    </source>
</evidence>
<evidence type="ECO:0000256" key="13">
    <source>
        <dbReference type="ARBA" id="ARBA00023180"/>
    </source>
</evidence>
<accession>A0A9W9TPN2</accession>
<name>A0A9W9TPN2_9EURO</name>
<keyword evidence="10" id="KW-1133">Transmembrane helix</keyword>
<dbReference type="AlphaFoldDB" id="A0A9W9TPN2"/>
<organism evidence="16 17">
    <name type="scientific">Penicillium chermesinum</name>
    <dbReference type="NCBI Taxonomy" id="63820"/>
    <lineage>
        <taxon>Eukaryota</taxon>
        <taxon>Fungi</taxon>
        <taxon>Dikarya</taxon>
        <taxon>Ascomycota</taxon>
        <taxon>Pezizomycotina</taxon>
        <taxon>Eurotiomycetes</taxon>
        <taxon>Eurotiomycetidae</taxon>
        <taxon>Eurotiales</taxon>
        <taxon>Aspergillaceae</taxon>
        <taxon>Penicillium</taxon>
    </lineage>
</organism>
<evidence type="ECO:0000256" key="2">
    <source>
        <dbReference type="ARBA" id="ARBA00004393"/>
    </source>
</evidence>
<dbReference type="GeneID" id="83202005"/>
<dbReference type="GO" id="GO:0006915">
    <property type="term" value="P:apoptotic process"/>
    <property type="evidence" value="ECO:0007669"/>
    <property type="project" value="UniProtKB-KW"/>
</dbReference>
<evidence type="ECO:0000313" key="16">
    <source>
        <dbReference type="EMBL" id="KAJ5232449.1"/>
    </source>
</evidence>
<dbReference type="InterPro" id="IPR018202">
    <property type="entry name" value="Ser_caboxypep_ser_AS"/>
</dbReference>
<keyword evidence="12" id="KW-0472">Membrane</keyword>
<evidence type="ECO:0000256" key="6">
    <source>
        <dbReference type="ARBA" id="ARBA00022692"/>
    </source>
</evidence>
<dbReference type="GO" id="GO:0004185">
    <property type="term" value="F:serine-type carboxypeptidase activity"/>
    <property type="evidence" value="ECO:0007669"/>
    <property type="project" value="UniProtKB-UniRule"/>
</dbReference>
<comment type="catalytic activity">
    <reaction evidence="1">
        <text>Preferential release of a C-terminal arginine or lysine residue.</text>
        <dbReference type="EC" id="3.4.16.6"/>
    </reaction>
</comment>
<evidence type="ECO:0000256" key="3">
    <source>
        <dbReference type="ARBA" id="ARBA00009431"/>
    </source>
</evidence>
<evidence type="ECO:0000256" key="10">
    <source>
        <dbReference type="ARBA" id="ARBA00022989"/>
    </source>
</evidence>